<dbReference type="PANTHER" id="PTHR12916:SF4">
    <property type="entry name" value="UNINFLATABLE, ISOFORM C"/>
    <property type="match status" value="1"/>
</dbReference>
<dbReference type="CDD" id="cd00054">
    <property type="entry name" value="EGF_CA"/>
    <property type="match status" value="1"/>
</dbReference>
<dbReference type="STRING" id="75743.A0A401NN56"/>
<evidence type="ECO:0000313" key="9">
    <source>
        <dbReference type="Proteomes" id="UP000288216"/>
    </source>
</evidence>
<accession>A0A401NN56</accession>
<evidence type="ECO:0000256" key="1">
    <source>
        <dbReference type="ARBA" id="ARBA00022536"/>
    </source>
</evidence>
<dbReference type="PROSITE" id="PS01186">
    <property type="entry name" value="EGF_2"/>
    <property type="match status" value="1"/>
</dbReference>
<reference evidence="8 9" key="1">
    <citation type="journal article" date="2018" name="Nat. Ecol. Evol.">
        <title>Shark genomes provide insights into elasmobranch evolution and the origin of vertebrates.</title>
        <authorList>
            <person name="Hara Y"/>
            <person name="Yamaguchi K"/>
            <person name="Onimaru K"/>
            <person name="Kadota M"/>
            <person name="Koyanagi M"/>
            <person name="Keeley SD"/>
            <person name="Tatsumi K"/>
            <person name="Tanaka K"/>
            <person name="Motone F"/>
            <person name="Kageyama Y"/>
            <person name="Nozu R"/>
            <person name="Adachi N"/>
            <person name="Nishimura O"/>
            <person name="Nakagawa R"/>
            <person name="Tanegashima C"/>
            <person name="Kiyatake I"/>
            <person name="Matsumoto R"/>
            <person name="Murakumo K"/>
            <person name="Nishida K"/>
            <person name="Terakita A"/>
            <person name="Kuratani S"/>
            <person name="Sato K"/>
            <person name="Hyodo S Kuraku.S."/>
        </authorList>
    </citation>
    <scope>NUCLEOTIDE SEQUENCE [LARGE SCALE GENOMIC DNA]</scope>
</reference>
<dbReference type="InterPro" id="IPR001881">
    <property type="entry name" value="EGF-like_Ca-bd_dom"/>
</dbReference>
<evidence type="ECO:0000313" key="8">
    <source>
        <dbReference type="EMBL" id="GCB62289.1"/>
    </source>
</evidence>
<dbReference type="InterPro" id="IPR000742">
    <property type="entry name" value="EGF"/>
</dbReference>
<keyword evidence="2" id="KW-0732">Signal</keyword>
<dbReference type="SUPFAM" id="SSF57196">
    <property type="entry name" value="EGF/Laminin"/>
    <property type="match status" value="3"/>
</dbReference>
<name>A0A401NN56_SCYTO</name>
<keyword evidence="1 6" id="KW-0245">EGF-like domain</keyword>
<gene>
    <name evidence="8" type="ORF">scyTo_0007203</name>
</gene>
<organism evidence="8 9">
    <name type="scientific">Scyliorhinus torazame</name>
    <name type="common">Cloudy catshark</name>
    <name type="synonym">Catulus torazame</name>
    <dbReference type="NCBI Taxonomy" id="75743"/>
    <lineage>
        <taxon>Eukaryota</taxon>
        <taxon>Metazoa</taxon>
        <taxon>Chordata</taxon>
        <taxon>Craniata</taxon>
        <taxon>Vertebrata</taxon>
        <taxon>Chondrichthyes</taxon>
        <taxon>Elasmobranchii</taxon>
        <taxon>Galeomorphii</taxon>
        <taxon>Galeoidea</taxon>
        <taxon>Carcharhiniformes</taxon>
        <taxon>Scyliorhinidae</taxon>
        <taxon>Scyliorhinus</taxon>
    </lineage>
</organism>
<feature type="domain" description="EGF-like" evidence="7">
    <location>
        <begin position="64"/>
        <end position="105"/>
    </location>
</feature>
<dbReference type="SMART" id="SM00179">
    <property type="entry name" value="EGF_CA"/>
    <property type="match status" value="3"/>
</dbReference>
<dbReference type="EMBL" id="BFAA01002565">
    <property type="protein sequence ID" value="GCB62289.1"/>
    <property type="molecule type" value="Genomic_DNA"/>
</dbReference>
<dbReference type="PRINTS" id="PR00010">
    <property type="entry name" value="EGFBLOOD"/>
</dbReference>
<dbReference type="Gene3D" id="2.10.25.10">
    <property type="entry name" value="Laminin"/>
    <property type="match status" value="3"/>
</dbReference>
<dbReference type="PROSITE" id="PS00022">
    <property type="entry name" value="EGF_1"/>
    <property type="match status" value="4"/>
</dbReference>
<feature type="disulfide bond" evidence="6">
    <location>
        <begin position="111"/>
        <end position="121"/>
    </location>
</feature>
<dbReference type="Proteomes" id="UP000288216">
    <property type="component" value="Unassembled WGS sequence"/>
</dbReference>
<dbReference type="OrthoDB" id="283575at2759"/>
<keyword evidence="3" id="KW-0677">Repeat</keyword>
<feature type="disulfide bond" evidence="6">
    <location>
        <begin position="95"/>
        <end position="104"/>
    </location>
</feature>
<feature type="disulfide bond" evidence="6">
    <location>
        <begin position="171"/>
        <end position="180"/>
    </location>
</feature>
<feature type="domain" description="EGF-like" evidence="7">
    <location>
        <begin position="107"/>
        <end position="143"/>
    </location>
</feature>
<comment type="caution">
    <text evidence="6">Lacks conserved residue(s) required for the propagation of feature annotation.</text>
</comment>
<evidence type="ECO:0000259" key="7">
    <source>
        <dbReference type="PROSITE" id="PS50026"/>
    </source>
</evidence>
<dbReference type="OMA" id="CKPHICI"/>
<dbReference type="AlphaFoldDB" id="A0A401NN56"/>
<sequence>MISVKDDTDCVFPLGTVVRLSSILLLHLNKWNIRVCHGKCQTKPLQAAYYCHCQHPYTGFLCEEYDACSVRPCLNGGICADKKEGPVGHRYDCACPPQYTGDNCSEMIGQCKPHICIHGNCSNMTLNTFVCLCDREYKGSLCEVLLRSCDLLPCLNGGVCRNTMPGYACDCPAAFTGHNCEINVNKCSLKLCLNGGTCLDGIN</sequence>
<feature type="non-terminal residue" evidence="8">
    <location>
        <position position="203"/>
    </location>
</feature>
<proteinExistence type="predicted"/>
<dbReference type="PANTHER" id="PTHR12916">
    <property type="entry name" value="CYTOCHROME C OXIDASE POLYPEPTIDE VIC-2"/>
    <property type="match status" value="1"/>
</dbReference>
<dbReference type="FunFam" id="2.10.25.10:FF:000669">
    <property type="entry name" value="Eyes shut homolog"/>
    <property type="match status" value="1"/>
</dbReference>
<dbReference type="SMART" id="SM00181">
    <property type="entry name" value="EGF"/>
    <property type="match status" value="4"/>
</dbReference>
<feature type="domain" description="EGF-like" evidence="7">
    <location>
        <begin position="145"/>
        <end position="181"/>
    </location>
</feature>
<keyword evidence="5" id="KW-0325">Glycoprotein</keyword>
<dbReference type="GO" id="GO:0005509">
    <property type="term" value="F:calcium ion binding"/>
    <property type="evidence" value="ECO:0007669"/>
    <property type="project" value="InterPro"/>
</dbReference>
<dbReference type="PROSITE" id="PS00010">
    <property type="entry name" value="ASX_HYDROXYL"/>
    <property type="match status" value="1"/>
</dbReference>
<dbReference type="Pfam" id="PF00008">
    <property type="entry name" value="EGF"/>
    <property type="match status" value="1"/>
</dbReference>
<feature type="domain" description="EGF-like" evidence="7">
    <location>
        <begin position="183"/>
        <end position="203"/>
    </location>
</feature>
<evidence type="ECO:0000256" key="4">
    <source>
        <dbReference type="ARBA" id="ARBA00023157"/>
    </source>
</evidence>
<dbReference type="InterPro" id="IPR000152">
    <property type="entry name" value="EGF-type_Asp/Asn_hydroxyl_site"/>
</dbReference>
<protein>
    <recommendedName>
        <fullName evidence="7">EGF-like domain-containing protein</fullName>
    </recommendedName>
</protein>
<evidence type="ECO:0000256" key="2">
    <source>
        <dbReference type="ARBA" id="ARBA00022729"/>
    </source>
</evidence>
<evidence type="ECO:0000256" key="3">
    <source>
        <dbReference type="ARBA" id="ARBA00022737"/>
    </source>
</evidence>
<keyword evidence="4 6" id="KW-1015">Disulfide bond</keyword>
<comment type="caution">
    <text evidence="8">The sequence shown here is derived from an EMBL/GenBank/DDBJ whole genome shotgun (WGS) entry which is preliminary data.</text>
</comment>
<keyword evidence="9" id="KW-1185">Reference proteome</keyword>
<evidence type="ECO:0000256" key="6">
    <source>
        <dbReference type="PROSITE-ProRule" id="PRU00076"/>
    </source>
</evidence>
<evidence type="ECO:0000256" key="5">
    <source>
        <dbReference type="ARBA" id="ARBA00023180"/>
    </source>
</evidence>
<dbReference type="FunFam" id="2.10.25.10:FF:000321">
    <property type="entry name" value="Protein delta homolog 1"/>
    <property type="match status" value="1"/>
</dbReference>
<feature type="disulfide bond" evidence="6">
    <location>
        <begin position="133"/>
        <end position="142"/>
    </location>
</feature>
<dbReference type="PROSITE" id="PS50026">
    <property type="entry name" value="EGF_3"/>
    <property type="match status" value="4"/>
</dbReference>